<accession>A0A833VB31</accession>
<comment type="caution">
    <text evidence="2">The sequence shown here is derived from an EMBL/GenBank/DDBJ whole genome shotgun (WGS) entry which is preliminary data.</text>
</comment>
<dbReference type="OrthoDB" id="2384430at2759"/>
<feature type="compositionally biased region" description="Basic and acidic residues" evidence="1">
    <location>
        <begin position="175"/>
        <end position="185"/>
    </location>
</feature>
<dbReference type="EMBL" id="SWLB01000012">
    <property type="protein sequence ID" value="KAF3331826.1"/>
    <property type="molecule type" value="Genomic_DNA"/>
</dbReference>
<dbReference type="Gene3D" id="1.25.40.10">
    <property type="entry name" value="Tetratricopeptide repeat domain"/>
    <property type="match status" value="1"/>
</dbReference>
<evidence type="ECO:0000313" key="3">
    <source>
        <dbReference type="Proteomes" id="UP000623129"/>
    </source>
</evidence>
<organism evidence="2 3">
    <name type="scientific">Carex littledalei</name>
    <dbReference type="NCBI Taxonomy" id="544730"/>
    <lineage>
        <taxon>Eukaryota</taxon>
        <taxon>Viridiplantae</taxon>
        <taxon>Streptophyta</taxon>
        <taxon>Embryophyta</taxon>
        <taxon>Tracheophyta</taxon>
        <taxon>Spermatophyta</taxon>
        <taxon>Magnoliopsida</taxon>
        <taxon>Liliopsida</taxon>
        <taxon>Poales</taxon>
        <taxon>Cyperaceae</taxon>
        <taxon>Cyperoideae</taxon>
        <taxon>Cariceae</taxon>
        <taxon>Carex</taxon>
        <taxon>Carex subgen. Euthyceras</taxon>
    </lineage>
</organism>
<gene>
    <name evidence="2" type="ORF">FCM35_KLT03232</name>
</gene>
<feature type="region of interest" description="Disordered" evidence="1">
    <location>
        <begin position="154"/>
        <end position="185"/>
    </location>
</feature>
<keyword evidence="3" id="KW-1185">Reference proteome</keyword>
<dbReference type="InterPro" id="IPR011990">
    <property type="entry name" value="TPR-like_helical_dom_sf"/>
</dbReference>
<proteinExistence type="predicted"/>
<feature type="compositionally biased region" description="Low complexity" evidence="1">
    <location>
        <begin position="55"/>
        <end position="79"/>
    </location>
</feature>
<dbReference type="Proteomes" id="UP000623129">
    <property type="component" value="Unassembled WGS sequence"/>
</dbReference>
<feature type="compositionally biased region" description="Basic and acidic residues" evidence="1">
    <location>
        <begin position="154"/>
        <end position="167"/>
    </location>
</feature>
<evidence type="ECO:0000256" key="1">
    <source>
        <dbReference type="SAM" id="MobiDB-lite"/>
    </source>
</evidence>
<reference evidence="2" key="1">
    <citation type="submission" date="2020-01" db="EMBL/GenBank/DDBJ databases">
        <title>Genome sequence of Kobresia littledalei, the first chromosome-level genome in the family Cyperaceae.</title>
        <authorList>
            <person name="Qu G."/>
        </authorList>
    </citation>
    <scope>NUCLEOTIDE SEQUENCE</scope>
    <source>
        <strain evidence="2">C.B.Clarke</strain>
        <tissue evidence="2">Leaf</tissue>
    </source>
</reference>
<name>A0A833VB31_9POAL</name>
<sequence>MLSSALTNYFVRNPPFFRKLQQIHPSSPFMGRRTCAPSFATYARAVAPRIYNARKNSPSKPKSKPVISLPSQPPAASSAGLRGRRMESLVARAERVPLSVVVSDCVKRWFQETLKAASAGDISMQILVAQMYQSGYGVAKNELQAKKWIREASKYRSSASKDSDKHPGYNGSDSDSDKVEENDKQ</sequence>
<evidence type="ECO:0000313" key="2">
    <source>
        <dbReference type="EMBL" id="KAF3331826.1"/>
    </source>
</evidence>
<feature type="region of interest" description="Disordered" evidence="1">
    <location>
        <begin position="53"/>
        <end position="82"/>
    </location>
</feature>
<protein>
    <submittedName>
        <fullName evidence="2">Uncharacterized protein</fullName>
    </submittedName>
</protein>
<dbReference type="AlphaFoldDB" id="A0A833VB31"/>
<dbReference type="PANTHER" id="PTHR36792">
    <property type="entry name" value="EXPRESSED PROTEIN"/>
    <property type="match status" value="1"/>
</dbReference>
<dbReference type="SUPFAM" id="SSF81901">
    <property type="entry name" value="HCP-like"/>
    <property type="match status" value="1"/>
</dbReference>
<dbReference type="PANTHER" id="PTHR36792:SF5">
    <property type="entry name" value="SEL1 REPEAT PROTEIN"/>
    <property type="match status" value="1"/>
</dbReference>